<dbReference type="InParanoid" id="A0A671W9U1"/>
<keyword evidence="6 9" id="KW-1133">Transmembrane helix</keyword>
<comment type="subcellular location">
    <subcellularLocation>
        <location evidence="2 9">Membrane</location>
        <topology evidence="2 9">Multi-pass membrane protein</topology>
    </subcellularLocation>
</comment>
<dbReference type="GO" id="GO:0005737">
    <property type="term" value="C:cytoplasm"/>
    <property type="evidence" value="ECO:0007669"/>
    <property type="project" value="UniProtKB-ARBA"/>
</dbReference>
<dbReference type="PANTHER" id="PTHR23137:SF1">
    <property type="entry name" value="VESICLE TRANSPORT PROTEIN SFT2B"/>
    <property type="match status" value="1"/>
</dbReference>
<evidence type="ECO:0000256" key="4">
    <source>
        <dbReference type="ARBA" id="ARBA00022692"/>
    </source>
</evidence>
<evidence type="ECO:0000256" key="9">
    <source>
        <dbReference type="RuleBase" id="RU363111"/>
    </source>
</evidence>
<sequence length="124" mass="13501">MDKLKSTASEASTLEWGKRMTGFISCSVVAAVCLILGVYMLCVPLIGPTLFTVFYTIGNTCGVCSTMFLMEPEKQLTLMFDETRVHATAAVIACLVLTLCAAFWVKSAGLALLFCILQVLSFIW</sequence>
<proteinExistence type="inferred from homology"/>
<feature type="transmembrane region" description="Helical" evidence="9">
    <location>
        <begin position="90"/>
        <end position="123"/>
    </location>
</feature>
<evidence type="ECO:0000313" key="11">
    <source>
        <dbReference type="Proteomes" id="UP000472265"/>
    </source>
</evidence>
<dbReference type="AlphaFoldDB" id="A0A671W9U1"/>
<evidence type="ECO:0000256" key="1">
    <source>
        <dbReference type="ARBA" id="ARBA00003566"/>
    </source>
</evidence>
<feature type="transmembrane region" description="Helical" evidence="9">
    <location>
        <begin position="52"/>
        <end position="70"/>
    </location>
</feature>
<name>A0A671W9U1_SPAAU</name>
<keyword evidence="3 9" id="KW-0813">Transport</keyword>
<dbReference type="Pfam" id="PF04178">
    <property type="entry name" value="Got1"/>
    <property type="match status" value="1"/>
</dbReference>
<dbReference type="Ensembl" id="ENSSAUT00010037600.1">
    <property type="protein sequence ID" value="ENSSAUP00010035695.1"/>
    <property type="gene ID" value="ENSSAUG00010015120.1"/>
</dbReference>
<evidence type="ECO:0000256" key="5">
    <source>
        <dbReference type="ARBA" id="ARBA00022927"/>
    </source>
</evidence>
<dbReference type="InterPro" id="IPR007305">
    <property type="entry name" value="Vesicle_transpt_Got1/SFT2"/>
</dbReference>
<reference evidence="10" key="3">
    <citation type="submission" date="2025-09" db="UniProtKB">
        <authorList>
            <consortium name="Ensembl"/>
        </authorList>
    </citation>
    <scope>IDENTIFICATION</scope>
</reference>
<accession>A0A671W9U1</accession>
<evidence type="ECO:0000256" key="6">
    <source>
        <dbReference type="ARBA" id="ARBA00022989"/>
    </source>
</evidence>
<evidence type="ECO:0000256" key="2">
    <source>
        <dbReference type="ARBA" id="ARBA00004141"/>
    </source>
</evidence>
<dbReference type="PANTHER" id="PTHR23137">
    <property type="entry name" value="VESICLE TRANSPORT PROTEIN-RELATED"/>
    <property type="match status" value="1"/>
</dbReference>
<reference evidence="10" key="1">
    <citation type="submission" date="2021-04" db="EMBL/GenBank/DDBJ databases">
        <authorList>
            <consortium name="Wellcome Sanger Institute Data Sharing"/>
        </authorList>
    </citation>
    <scope>NUCLEOTIDE SEQUENCE [LARGE SCALE GENOMIC DNA]</scope>
</reference>
<evidence type="ECO:0000256" key="8">
    <source>
        <dbReference type="ARBA" id="ARBA00025800"/>
    </source>
</evidence>
<dbReference type="GO" id="GO:0012505">
    <property type="term" value="C:endomembrane system"/>
    <property type="evidence" value="ECO:0007669"/>
    <property type="project" value="UniProtKB-ARBA"/>
</dbReference>
<keyword evidence="5 9" id="KW-0653">Protein transport</keyword>
<comment type="caution">
    <text evidence="9">Lacks conserved residue(s) required for the propagation of feature annotation.</text>
</comment>
<dbReference type="GO" id="GO:0015031">
    <property type="term" value="P:protein transport"/>
    <property type="evidence" value="ECO:0007669"/>
    <property type="project" value="UniProtKB-KW"/>
</dbReference>
<reference evidence="10" key="2">
    <citation type="submission" date="2025-08" db="UniProtKB">
        <authorList>
            <consortium name="Ensembl"/>
        </authorList>
    </citation>
    <scope>IDENTIFICATION</scope>
</reference>
<dbReference type="GO" id="GO:0016192">
    <property type="term" value="P:vesicle-mediated transport"/>
    <property type="evidence" value="ECO:0007669"/>
    <property type="project" value="InterPro"/>
</dbReference>
<comment type="function">
    <text evidence="1 9">May be involved in fusion of retrograde transport vesicles derived from an endocytic compartment with the Golgi complex.</text>
</comment>
<evidence type="ECO:0000256" key="7">
    <source>
        <dbReference type="ARBA" id="ARBA00023136"/>
    </source>
</evidence>
<keyword evidence="11" id="KW-1185">Reference proteome</keyword>
<evidence type="ECO:0000313" key="10">
    <source>
        <dbReference type="Ensembl" id="ENSSAUP00010035695.1"/>
    </source>
</evidence>
<comment type="similarity">
    <text evidence="8 9">Belongs to the SFT2 family.</text>
</comment>
<dbReference type="InterPro" id="IPR011691">
    <property type="entry name" value="Vesicle_transpt_SFT2"/>
</dbReference>
<dbReference type="GO" id="GO:0016020">
    <property type="term" value="C:membrane"/>
    <property type="evidence" value="ECO:0007669"/>
    <property type="project" value="UniProtKB-SubCell"/>
</dbReference>
<keyword evidence="7 9" id="KW-0472">Membrane</keyword>
<keyword evidence="4 9" id="KW-0812">Transmembrane</keyword>
<protein>
    <recommendedName>
        <fullName evidence="9">Vesicle transport protein</fullName>
    </recommendedName>
</protein>
<feature type="transmembrane region" description="Helical" evidence="9">
    <location>
        <begin position="21"/>
        <end position="46"/>
    </location>
</feature>
<evidence type="ECO:0000256" key="3">
    <source>
        <dbReference type="ARBA" id="ARBA00022448"/>
    </source>
</evidence>
<organism evidence="10 11">
    <name type="scientific">Sparus aurata</name>
    <name type="common">Gilthead sea bream</name>
    <dbReference type="NCBI Taxonomy" id="8175"/>
    <lineage>
        <taxon>Eukaryota</taxon>
        <taxon>Metazoa</taxon>
        <taxon>Chordata</taxon>
        <taxon>Craniata</taxon>
        <taxon>Vertebrata</taxon>
        <taxon>Euteleostomi</taxon>
        <taxon>Actinopterygii</taxon>
        <taxon>Neopterygii</taxon>
        <taxon>Teleostei</taxon>
        <taxon>Neoteleostei</taxon>
        <taxon>Acanthomorphata</taxon>
        <taxon>Eupercaria</taxon>
        <taxon>Spariformes</taxon>
        <taxon>Sparidae</taxon>
        <taxon>Sparus</taxon>
    </lineage>
</organism>
<dbReference type="Proteomes" id="UP000472265">
    <property type="component" value="Chromosome 11"/>
</dbReference>
<dbReference type="GeneTree" id="ENSGT00390000018525"/>